<dbReference type="EMBL" id="CADCXU010031979">
    <property type="protein sequence ID" value="CAB0017819.1"/>
    <property type="molecule type" value="Genomic_DNA"/>
</dbReference>
<evidence type="ECO:0000313" key="2">
    <source>
        <dbReference type="EMBL" id="CAB0017819.1"/>
    </source>
</evidence>
<dbReference type="EMBL" id="CADCXU010031978">
    <property type="protein sequence ID" value="CAB0017817.1"/>
    <property type="molecule type" value="Genomic_DNA"/>
</dbReference>
<gene>
    <name evidence="1" type="ORF">NTEN_LOCUS21753</name>
    <name evidence="2" type="ORF">NTEN_LOCUS21754</name>
</gene>
<proteinExistence type="predicted"/>
<keyword evidence="3" id="KW-1185">Reference proteome</keyword>
<dbReference type="Proteomes" id="UP000479000">
    <property type="component" value="Unassembled WGS sequence"/>
</dbReference>
<evidence type="ECO:0000313" key="1">
    <source>
        <dbReference type="EMBL" id="CAB0017817.1"/>
    </source>
</evidence>
<name>A0A6H5HI56_9HEMI</name>
<evidence type="ECO:0000313" key="3">
    <source>
        <dbReference type="Proteomes" id="UP000479000"/>
    </source>
</evidence>
<sequence>MGHSAVRLEPRGIAHQFQRAALPDCAEFPVTSSDRFKKSPTNLALPQLRSDAPRRSCHFTFGKSFLLATSVFRHLPSG</sequence>
<accession>A0A6H5HI56</accession>
<feature type="non-terminal residue" evidence="2">
    <location>
        <position position="78"/>
    </location>
</feature>
<dbReference type="AlphaFoldDB" id="A0A6H5HI56"/>
<reference evidence="2 3" key="1">
    <citation type="submission" date="2020-02" db="EMBL/GenBank/DDBJ databases">
        <authorList>
            <person name="Ferguson B K."/>
        </authorList>
    </citation>
    <scope>NUCLEOTIDE SEQUENCE [LARGE SCALE GENOMIC DNA]</scope>
</reference>
<protein>
    <submittedName>
        <fullName evidence="2">Uncharacterized protein</fullName>
    </submittedName>
</protein>
<organism evidence="2 3">
    <name type="scientific">Nesidiocoris tenuis</name>
    <dbReference type="NCBI Taxonomy" id="355587"/>
    <lineage>
        <taxon>Eukaryota</taxon>
        <taxon>Metazoa</taxon>
        <taxon>Ecdysozoa</taxon>
        <taxon>Arthropoda</taxon>
        <taxon>Hexapoda</taxon>
        <taxon>Insecta</taxon>
        <taxon>Pterygota</taxon>
        <taxon>Neoptera</taxon>
        <taxon>Paraneoptera</taxon>
        <taxon>Hemiptera</taxon>
        <taxon>Heteroptera</taxon>
        <taxon>Panheteroptera</taxon>
        <taxon>Cimicomorpha</taxon>
        <taxon>Miridae</taxon>
        <taxon>Dicyphina</taxon>
        <taxon>Nesidiocoris</taxon>
    </lineage>
</organism>